<dbReference type="PROSITE" id="PS50932">
    <property type="entry name" value="HTH_LACI_2"/>
    <property type="match status" value="1"/>
</dbReference>
<dbReference type="Pfam" id="PF13377">
    <property type="entry name" value="Peripla_BP_3"/>
    <property type="match status" value="1"/>
</dbReference>
<dbReference type="InterPro" id="IPR000843">
    <property type="entry name" value="HTH_LacI"/>
</dbReference>
<reference evidence="5 6" key="1">
    <citation type="submission" date="2022-10" db="EMBL/GenBank/DDBJ databases">
        <title>Comparative genomics and taxonomic characterization of three novel marine species of genus Reichenbachiella exhibiting antioxidant and polysaccharide degradation activities.</title>
        <authorList>
            <person name="Muhammad N."/>
            <person name="Lee Y.-J."/>
            <person name="Ko J."/>
            <person name="Kim S.-G."/>
        </authorList>
    </citation>
    <scope>NUCLEOTIDE SEQUENCE [LARGE SCALE GENOMIC DNA]</scope>
    <source>
        <strain evidence="5 6">ABR2-5</strain>
    </source>
</reference>
<dbReference type="SUPFAM" id="SSF53822">
    <property type="entry name" value="Periplasmic binding protein-like I"/>
    <property type="match status" value="1"/>
</dbReference>
<accession>A0ABT3CS74</accession>
<dbReference type="InterPro" id="IPR028082">
    <property type="entry name" value="Peripla_BP_I"/>
</dbReference>
<dbReference type="PANTHER" id="PTHR30146:SF109">
    <property type="entry name" value="HTH-TYPE TRANSCRIPTIONAL REGULATOR GALS"/>
    <property type="match status" value="1"/>
</dbReference>
<sequence>MLIRIMKQAPVTIKDIARELGISPSTVSRALKDHPDISPETKKLVNDLAAQLNYEPNTIAMSLRSKKTHTIGVIIPEIVHFFFSTVISGIEEVAYKKGYTVMFCQSNETYEKEVIDTKALLAHRVDGFLISYSKETTNFDHFREIKKKEIPLVFFDRVPNEDLECSTITINDFESAERAVDHLAAENYKRIAHLAGPQNLEISKQRLEGYKNGIRKHNLYFEEAYVQYCGKGDFEEGQRCTKELLKLKNRPDAIFANNDVAAYGSMKAIKEAGLKIPDDVAIMGFSNWQFASLTEPQLTSIAQPGIEMGKAAARRLIMELEAGNEDIPPVDEVLKTDIIVRDSTRSVAK</sequence>
<dbReference type="Gene3D" id="3.40.50.2300">
    <property type="match status" value="2"/>
</dbReference>
<keyword evidence="2" id="KW-0238">DNA-binding</keyword>
<evidence type="ECO:0000259" key="4">
    <source>
        <dbReference type="PROSITE" id="PS50932"/>
    </source>
</evidence>
<dbReference type="SUPFAM" id="SSF47413">
    <property type="entry name" value="lambda repressor-like DNA-binding domains"/>
    <property type="match status" value="1"/>
</dbReference>
<dbReference type="InterPro" id="IPR046335">
    <property type="entry name" value="LacI/GalR-like_sensor"/>
</dbReference>
<dbReference type="SMART" id="SM00354">
    <property type="entry name" value="HTH_LACI"/>
    <property type="match status" value="1"/>
</dbReference>
<dbReference type="Proteomes" id="UP001300692">
    <property type="component" value="Unassembled WGS sequence"/>
</dbReference>
<gene>
    <name evidence="5" type="ORF">N7U62_07660</name>
</gene>
<dbReference type="InterPro" id="IPR010982">
    <property type="entry name" value="Lambda_DNA-bd_dom_sf"/>
</dbReference>
<evidence type="ECO:0000256" key="1">
    <source>
        <dbReference type="ARBA" id="ARBA00023015"/>
    </source>
</evidence>
<dbReference type="CDD" id="cd01392">
    <property type="entry name" value="HTH_LacI"/>
    <property type="match status" value="1"/>
</dbReference>
<name>A0ABT3CS74_9BACT</name>
<dbReference type="InterPro" id="IPR000394">
    <property type="entry name" value="RNA_pol_sigma_54"/>
</dbReference>
<keyword evidence="3" id="KW-0804">Transcription</keyword>
<dbReference type="CDD" id="cd06267">
    <property type="entry name" value="PBP1_LacI_sugar_binding-like"/>
    <property type="match status" value="1"/>
</dbReference>
<evidence type="ECO:0000256" key="3">
    <source>
        <dbReference type="ARBA" id="ARBA00023163"/>
    </source>
</evidence>
<dbReference type="Gene3D" id="1.10.260.40">
    <property type="entry name" value="lambda repressor-like DNA-binding domains"/>
    <property type="match status" value="1"/>
</dbReference>
<dbReference type="Pfam" id="PF00356">
    <property type="entry name" value="LacI"/>
    <property type="match status" value="1"/>
</dbReference>
<dbReference type="PANTHER" id="PTHR30146">
    <property type="entry name" value="LACI-RELATED TRANSCRIPTIONAL REPRESSOR"/>
    <property type="match status" value="1"/>
</dbReference>
<keyword evidence="1" id="KW-0805">Transcription regulation</keyword>
<comment type="caution">
    <text evidence="5">The sequence shown here is derived from an EMBL/GenBank/DDBJ whole genome shotgun (WGS) entry which is preliminary data.</text>
</comment>
<evidence type="ECO:0000256" key="2">
    <source>
        <dbReference type="ARBA" id="ARBA00023125"/>
    </source>
</evidence>
<protein>
    <submittedName>
        <fullName evidence="5">LacI family transcriptional regulator</fullName>
    </submittedName>
</protein>
<keyword evidence="6" id="KW-1185">Reference proteome</keyword>
<evidence type="ECO:0000313" key="5">
    <source>
        <dbReference type="EMBL" id="MCV9386532.1"/>
    </source>
</evidence>
<dbReference type="EMBL" id="JAOYOD010000001">
    <property type="protein sequence ID" value="MCV9386532.1"/>
    <property type="molecule type" value="Genomic_DNA"/>
</dbReference>
<dbReference type="PROSITE" id="PS00717">
    <property type="entry name" value="SIGMA54_1"/>
    <property type="match status" value="1"/>
</dbReference>
<dbReference type="RefSeq" id="WP_264140420.1">
    <property type="nucleotide sequence ID" value="NZ_JAOYOD010000001.1"/>
</dbReference>
<evidence type="ECO:0000313" key="6">
    <source>
        <dbReference type="Proteomes" id="UP001300692"/>
    </source>
</evidence>
<proteinExistence type="predicted"/>
<organism evidence="5 6">
    <name type="scientific">Reichenbachiella ulvae</name>
    <dbReference type="NCBI Taxonomy" id="2980104"/>
    <lineage>
        <taxon>Bacteria</taxon>
        <taxon>Pseudomonadati</taxon>
        <taxon>Bacteroidota</taxon>
        <taxon>Cytophagia</taxon>
        <taxon>Cytophagales</taxon>
        <taxon>Reichenbachiellaceae</taxon>
        <taxon>Reichenbachiella</taxon>
    </lineage>
</organism>
<feature type="domain" description="HTH lacI-type" evidence="4">
    <location>
        <begin position="11"/>
        <end position="65"/>
    </location>
</feature>